<keyword evidence="2 4" id="KW-0808">Transferase</keyword>
<reference evidence="4 5" key="1">
    <citation type="submission" date="2018-08" db="EMBL/GenBank/DDBJ databases">
        <authorList>
            <person name="Khan S.A."/>
        </authorList>
    </citation>
    <scope>NUCLEOTIDE SEQUENCE [LARGE SCALE GENOMIC DNA]</scope>
    <source>
        <strain evidence="4 5">GTF-13</strain>
    </source>
</reference>
<dbReference type="AlphaFoldDB" id="A0A3P3VHX6"/>
<dbReference type="InterPro" id="IPR051126">
    <property type="entry name" value="Thiosulfate_sulfurtransferase"/>
</dbReference>
<reference evidence="4 5" key="2">
    <citation type="submission" date="2018-12" db="EMBL/GenBank/DDBJ databases">
        <title>Simiduia agarivorans gen. nov., sp. nov., a marine, agarolytic bacterium isolated from shallow coastal water from Keelung, Taiwan.</title>
        <authorList>
            <person name="Shieh W.Y."/>
        </authorList>
    </citation>
    <scope>NUCLEOTIDE SEQUENCE [LARGE SCALE GENOMIC DNA]</scope>
    <source>
        <strain evidence="4 5">GTF-13</strain>
    </source>
</reference>
<name>A0A3P3VHX6_9GAMM</name>
<dbReference type="InterPro" id="IPR001763">
    <property type="entry name" value="Rhodanese-like_dom"/>
</dbReference>
<dbReference type="PROSITE" id="PS50206">
    <property type="entry name" value="RHODANESE_3"/>
    <property type="match status" value="2"/>
</dbReference>
<evidence type="ECO:0000256" key="1">
    <source>
        <dbReference type="ARBA" id="ARBA00022737"/>
    </source>
</evidence>
<accession>A0A3P3VHX6</accession>
<dbReference type="Proteomes" id="UP000280792">
    <property type="component" value="Unassembled WGS sequence"/>
</dbReference>
<proteinExistence type="predicted"/>
<dbReference type="CDD" id="cd01448">
    <property type="entry name" value="TST_Repeat_1"/>
    <property type="match status" value="1"/>
</dbReference>
<dbReference type="RefSeq" id="WP_125016036.1">
    <property type="nucleotide sequence ID" value="NZ_QWEZ01000002.1"/>
</dbReference>
<dbReference type="GO" id="GO:0004792">
    <property type="term" value="F:thiosulfate-cyanide sulfurtransferase activity"/>
    <property type="evidence" value="ECO:0007669"/>
    <property type="project" value="InterPro"/>
</dbReference>
<comment type="caution">
    <text evidence="4">The sequence shown here is derived from an EMBL/GenBank/DDBJ whole genome shotgun (WGS) entry which is preliminary data.</text>
</comment>
<feature type="domain" description="Rhodanese" evidence="3">
    <location>
        <begin position="159"/>
        <end position="270"/>
    </location>
</feature>
<dbReference type="PROSITE" id="PS00380">
    <property type="entry name" value="RHODANESE_1"/>
    <property type="match status" value="1"/>
</dbReference>
<keyword evidence="5" id="KW-1185">Reference proteome</keyword>
<dbReference type="Gene3D" id="3.40.250.10">
    <property type="entry name" value="Rhodanese-like domain"/>
    <property type="match status" value="2"/>
</dbReference>
<dbReference type="SUPFAM" id="SSF52821">
    <property type="entry name" value="Rhodanese/Cell cycle control phosphatase"/>
    <property type="match status" value="2"/>
</dbReference>
<dbReference type="SMART" id="SM00450">
    <property type="entry name" value="RHOD"/>
    <property type="match status" value="2"/>
</dbReference>
<evidence type="ECO:0000313" key="5">
    <source>
        <dbReference type="Proteomes" id="UP000280792"/>
    </source>
</evidence>
<feature type="domain" description="Rhodanese" evidence="3">
    <location>
        <begin position="21"/>
        <end position="129"/>
    </location>
</feature>
<dbReference type="InterPro" id="IPR001307">
    <property type="entry name" value="Thiosulphate_STrfase_CS"/>
</dbReference>
<dbReference type="PANTHER" id="PTHR43855">
    <property type="entry name" value="THIOSULFATE SULFURTRANSFERASE"/>
    <property type="match status" value="1"/>
</dbReference>
<protein>
    <recommendedName>
        <fullName evidence="2">Sulfurtransferase</fullName>
    </recommendedName>
</protein>
<sequence>MTQLRHLPLILEPDELLPLLGHPELLILDLCRGDLYQRTHIPGAVHVEPSWLMRREGTAMGKCPSEEQLRELFSALGYTGREHIVVYDDEGGGWAGRMIWTLDLIQHPSYSYLNGGMLAWLESDLPTEQQPNLPTPCEVELNFDFSPLITREELQAQLGADDLVIWDARSAEEYRGERLMAQRGGHIPGAINFEWTRAMDRSKQLRIREDLLPELESLGICRNKRIVTHCQSHHRSGFTYLLGKALGFESVQAYAGSWSEWGNLPDTPIES</sequence>
<evidence type="ECO:0000259" key="3">
    <source>
        <dbReference type="PROSITE" id="PS50206"/>
    </source>
</evidence>
<dbReference type="CDD" id="cd01449">
    <property type="entry name" value="TST_Repeat_2"/>
    <property type="match status" value="1"/>
</dbReference>
<dbReference type="PROSITE" id="PS00683">
    <property type="entry name" value="RHODANESE_2"/>
    <property type="match status" value="1"/>
</dbReference>
<dbReference type="Pfam" id="PF00581">
    <property type="entry name" value="Rhodanese"/>
    <property type="match status" value="2"/>
</dbReference>
<dbReference type="EMBL" id="QWEZ01000002">
    <property type="protein sequence ID" value="RRJ82325.1"/>
    <property type="molecule type" value="Genomic_DNA"/>
</dbReference>
<keyword evidence="1" id="KW-0677">Repeat</keyword>
<organism evidence="4 5">
    <name type="scientific">Aestuariirhabdus litorea</name>
    <dbReference type="NCBI Taxonomy" id="2528527"/>
    <lineage>
        <taxon>Bacteria</taxon>
        <taxon>Pseudomonadati</taxon>
        <taxon>Pseudomonadota</taxon>
        <taxon>Gammaproteobacteria</taxon>
        <taxon>Oceanospirillales</taxon>
        <taxon>Aestuariirhabdaceae</taxon>
        <taxon>Aestuariirhabdus</taxon>
    </lineage>
</organism>
<evidence type="ECO:0000313" key="4">
    <source>
        <dbReference type="EMBL" id="RRJ82325.1"/>
    </source>
</evidence>
<dbReference type="InterPro" id="IPR036873">
    <property type="entry name" value="Rhodanese-like_dom_sf"/>
</dbReference>
<dbReference type="PANTHER" id="PTHR43855:SF1">
    <property type="entry name" value="THIOSULFATE SULFURTRANSFERASE"/>
    <property type="match status" value="1"/>
</dbReference>
<evidence type="ECO:0000256" key="2">
    <source>
        <dbReference type="RuleBase" id="RU000507"/>
    </source>
</evidence>
<gene>
    <name evidence="4" type="ORF">D0544_10590</name>
</gene>